<feature type="domain" description="AB hydrolase-1" evidence="4">
    <location>
        <begin position="75"/>
        <end position="346"/>
    </location>
</feature>
<keyword evidence="2 5" id="KW-0378">Hydrolase</keyword>
<dbReference type="Gene3D" id="3.40.50.1820">
    <property type="entry name" value="alpha/beta hydrolase"/>
    <property type="match status" value="1"/>
</dbReference>
<keyword evidence="3" id="KW-1133">Transmembrane helix</keyword>
<gene>
    <name evidence="5" type="ORF">C4520_04075</name>
</gene>
<dbReference type="SUPFAM" id="SSF53474">
    <property type="entry name" value="alpha/beta-Hydrolases"/>
    <property type="match status" value="1"/>
</dbReference>
<reference evidence="5 6" key="1">
    <citation type="journal article" date="2017" name="ISME J.">
        <title>Energy and carbon metabolisms in a deep terrestrial subsurface fluid microbial community.</title>
        <authorList>
            <person name="Momper L."/>
            <person name="Jungbluth S.P."/>
            <person name="Lee M.D."/>
            <person name="Amend J.P."/>
        </authorList>
    </citation>
    <scope>NUCLEOTIDE SEQUENCE [LARGE SCALE GENOMIC DNA]</scope>
    <source>
        <strain evidence="5">SURF_5</strain>
    </source>
</reference>
<dbReference type="PANTHER" id="PTHR43798:SF31">
    <property type="entry name" value="AB HYDROLASE SUPERFAMILY PROTEIN YCLE"/>
    <property type="match status" value="1"/>
</dbReference>
<evidence type="ECO:0000256" key="2">
    <source>
        <dbReference type="ARBA" id="ARBA00022801"/>
    </source>
</evidence>
<protein>
    <submittedName>
        <fullName evidence="5">Alpha/beta hydrolase</fullName>
    </submittedName>
</protein>
<dbReference type="InterPro" id="IPR029058">
    <property type="entry name" value="AB_hydrolase_fold"/>
</dbReference>
<sequence length="366" mass="41920">MKKTLKLILKYFIAPLLSLCVIVLCSLLLYRAFLQHKVREETRIQTPNGIDSLEEVVLGGVKQWILIRGMDTANPVLLHLHGGPGSADICIARHFDGELPRHFIVAHWDQRGAGKSYSRRIPVDSMNRTQFVSDVRELSEMLRERFHVPKIYLVGHSWGSEIGVLTAARHPELFYAFVGVGQVVEKGEQEEISYRFVMDMARKSADENALKELEGIGPPPYDSHSELGIQRKWLDRFGGVSHNKSLTFANFVKIGLTSPDYSLLDGLRFFRGGEFSAKSMWAERINCNLFEEAPRIEVPVYFFVGRYDYNTPFELAERYYQQLDAPQGKQLVWFENSGHMIPYEEPEKYCAELLRVLKETTPKSDS</sequence>
<dbReference type="AlphaFoldDB" id="A0A3A4P977"/>
<evidence type="ECO:0000256" key="3">
    <source>
        <dbReference type="SAM" id="Phobius"/>
    </source>
</evidence>
<dbReference type="InterPro" id="IPR000073">
    <property type="entry name" value="AB_hydrolase_1"/>
</dbReference>
<keyword evidence="3" id="KW-0812">Transmembrane</keyword>
<name>A0A3A4P977_ABYX5</name>
<evidence type="ECO:0000313" key="6">
    <source>
        <dbReference type="Proteomes" id="UP000265882"/>
    </source>
</evidence>
<dbReference type="PRINTS" id="PR00793">
    <property type="entry name" value="PROAMNOPTASE"/>
</dbReference>
<keyword evidence="3" id="KW-0472">Membrane</keyword>
<accession>A0A3A4P977</accession>
<comment type="caution">
    <text evidence="5">The sequence shown here is derived from an EMBL/GenBank/DDBJ whole genome shotgun (WGS) entry which is preliminary data.</text>
</comment>
<dbReference type="Pfam" id="PF00561">
    <property type="entry name" value="Abhydrolase_1"/>
    <property type="match status" value="1"/>
</dbReference>
<proteinExistence type="inferred from homology"/>
<dbReference type="GO" id="GO:0016020">
    <property type="term" value="C:membrane"/>
    <property type="evidence" value="ECO:0007669"/>
    <property type="project" value="TreeGrafter"/>
</dbReference>
<evidence type="ECO:0000256" key="1">
    <source>
        <dbReference type="ARBA" id="ARBA00010088"/>
    </source>
</evidence>
<dbReference type="GO" id="GO:0006508">
    <property type="term" value="P:proteolysis"/>
    <property type="evidence" value="ECO:0007669"/>
    <property type="project" value="InterPro"/>
</dbReference>
<dbReference type="PANTHER" id="PTHR43798">
    <property type="entry name" value="MONOACYLGLYCEROL LIPASE"/>
    <property type="match status" value="1"/>
</dbReference>
<dbReference type="EMBL" id="QZKU01000034">
    <property type="protein sequence ID" value="RJP24501.1"/>
    <property type="molecule type" value="Genomic_DNA"/>
</dbReference>
<evidence type="ECO:0000259" key="4">
    <source>
        <dbReference type="Pfam" id="PF00561"/>
    </source>
</evidence>
<dbReference type="InterPro" id="IPR050266">
    <property type="entry name" value="AB_hydrolase_sf"/>
</dbReference>
<evidence type="ECO:0000313" key="5">
    <source>
        <dbReference type="EMBL" id="RJP24501.1"/>
    </source>
</evidence>
<dbReference type="InterPro" id="IPR002410">
    <property type="entry name" value="Peptidase_S33"/>
</dbReference>
<comment type="similarity">
    <text evidence="1">Belongs to the peptidase S33 family.</text>
</comment>
<feature type="transmembrane region" description="Helical" evidence="3">
    <location>
        <begin position="12"/>
        <end position="33"/>
    </location>
</feature>
<dbReference type="GO" id="GO:0008233">
    <property type="term" value="F:peptidase activity"/>
    <property type="evidence" value="ECO:0007669"/>
    <property type="project" value="InterPro"/>
</dbReference>
<dbReference type="Proteomes" id="UP000265882">
    <property type="component" value="Unassembled WGS sequence"/>
</dbReference>
<organism evidence="5 6">
    <name type="scientific">Abyssobacteria bacterium (strain SURF_5)</name>
    <dbReference type="NCBI Taxonomy" id="2093360"/>
    <lineage>
        <taxon>Bacteria</taxon>
        <taxon>Pseudomonadati</taxon>
        <taxon>Candidatus Hydrogenedentota</taxon>
        <taxon>Candidatus Abyssobacteria</taxon>
    </lineage>
</organism>